<keyword evidence="5" id="KW-1185">Reference proteome</keyword>
<dbReference type="PANTHER" id="PTHR37293:SF5">
    <property type="entry name" value="DNA REPLICATION PROTEIN"/>
    <property type="match status" value="1"/>
</dbReference>
<feature type="domain" description="DnaB/C C-terminal" evidence="3">
    <location>
        <begin position="170"/>
        <end position="238"/>
    </location>
</feature>
<dbReference type="EMBL" id="JARMAB010000012">
    <property type="protein sequence ID" value="MED1203341.1"/>
    <property type="molecule type" value="Genomic_DNA"/>
</dbReference>
<dbReference type="PANTHER" id="PTHR37293">
    <property type="entry name" value="PHAGE REPLICATION PROTEIN-RELATED"/>
    <property type="match status" value="1"/>
</dbReference>
<name>A0ABU6MFA6_9BACI</name>
<evidence type="ECO:0000313" key="4">
    <source>
        <dbReference type="EMBL" id="MED1203341.1"/>
    </source>
</evidence>
<evidence type="ECO:0000256" key="1">
    <source>
        <dbReference type="ARBA" id="ARBA00093462"/>
    </source>
</evidence>
<sequence>MNYIKEMNAFYVWLETNAIPPSAINLWHALMNINNKAGWVDEFEVAKSVIEMKTGLKKDAYYGARKILKEKGRIDYRERGVKAAAFKILPFGSYEDSGYSEMSSDRPTSSQTSTNQPSGIGISVNSNANELSNIPISTPTDTQNIIKQVKTKPQKNNSSAADGLHFQEVYRSCFNRKPSTVQMQELKDFINKEGIEEEAVCMAIQKAAAAGASYAYARTILNNWVSKGIKTAKAAMEETKVFQQRKGFAERGPARKEWIPDWYQEPLQQEPVVTLPEADPQETVVDKRARLEELQKKFYKPGSGSARTCRPSG</sequence>
<dbReference type="NCBIfam" id="TIGR01446">
    <property type="entry name" value="DnaD_dom"/>
    <property type="match status" value="1"/>
</dbReference>
<protein>
    <submittedName>
        <fullName evidence="4">DnaD domain protein</fullName>
    </submittedName>
</protein>
<accession>A0ABU6MFA6</accession>
<feature type="compositionally biased region" description="Low complexity" evidence="2">
    <location>
        <begin position="107"/>
        <end position="118"/>
    </location>
</feature>
<dbReference type="InterPro" id="IPR053162">
    <property type="entry name" value="DnaD"/>
</dbReference>
<comment type="similarity">
    <text evidence="1">Belongs to the DnaB/DnaD family.</text>
</comment>
<dbReference type="InterPro" id="IPR034829">
    <property type="entry name" value="DnaD-like_sf"/>
</dbReference>
<gene>
    <name evidence="4" type="ORF">P4T90_09655</name>
</gene>
<dbReference type="Proteomes" id="UP001341444">
    <property type="component" value="Unassembled WGS sequence"/>
</dbReference>
<reference evidence="4 5" key="1">
    <citation type="submission" date="2023-03" db="EMBL/GenBank/DDBJ databases">
        <title>Bacillus Genome Sequencing.</title>
        <authorList>
            <person name="Dunlap C."/>
        </authorList>
    </citation>
    <scope>NUCLEOTIDE SEQUENCE [LARGE SCALE GENOMIC DNA]</scope>
    <source>
        <strain evidence="4 5">B-23453</strain>
    </source>
</reference>
<dbReference type="Pfam" id="PF07261">
    <property type="entry name" value="DnaB_2"/>
    <property type="match status" value="1"/>
</dbReference>
<dbReference type="SUPFAM" id="SSF158499">
    <property type="entry name" value="DnaD domain-like"/>
    <property type="match status" value="1"/>
</dbReference>
<dbReference type="InterPro" id="IPR006343">
    <property type="entry name" value="DnaB/C_C"/>
</dbReference>
<feature type="region of interest" description="Disordered" evidence="2">
    <location>
        <begin position="99"/>
        <end position="124"/>
    </location>
</feature>
<dbReference type="Gene3D" id="1.10.10.630">
    <property type="entry name" value="DnaD domain-like"/>
    <property type="match status" value="1"/>
</dbReference>
<evidence type="ECO:0000313" key="5">
    <source>
        <dbReference type="Proteomes" id="UP001341444"/>
    </source>
</evidence>
<organism evidence="4 5">
    <name type="scientific">Heyndrickxia acidicola</name>
    <dbReference type="NCBI Taxonomy" id="209389"/>
    <lineage>
        <taxon>Bacteria</taxon>
        <taxon>Bacillati</taxon>
        <taxon>Bacillota</taxon>
        <taxon>Bacilli</taxon>
        <taxon>Bacillales</taxon>
        <taxon>Bacillaceae</taxon>
        <taxon>Heyndrickxia</taxon>
    </lineage>
</organism>
<dbReference type="RefSeq" id="WP_066269011.1">
    <property type="nucleotide sequence ID" value="NZ_JARMAB010000012.1"/>
</dbReference>
<proteinExistence type="inferred from homology"/>
<comment type="caution">
    <text evidence="4">The sequence shown here is derived from an EMBL/GenBank/DDBJ whole genome shotgun (WGS) entry which is preliminary data.</text>
</comment>
<evidence type="ECO:0000256" key="2">
    <source>
        <dbReference type="SAM" id="MobiDB-lite"/>
    </source>
</evidence>
<evidence type="ECO:0000259" key="3">
    <source>
        <dbReference type="Pfam" id="PF07261"/>
    </source>
</evidence>